<dbReference type="PANTHER" id="PTHR35579">
    <property type="entry name" value="CRISPR SYSTEM CMS ENDORIBONUCLEASE CSM3"/>
    <property type="match status" value="1"/>
</dbReference>
<dbReference type="InterPro" id="IPR005537">
    <property type="entry name" value="RAMP_III_fam"/>
</dbReference>
<evidence type="ECO:0000256" key="2">
    <source>
        <dbReference type="SAM" id="MobiDB-lite"/>
    </source>
</evidence>
<feature type="domain" description="CRISPR type III-associated protein" evidence="3">
    <location>
        <begin position="52"/>
        <end position="235"/>
    </location>
</feature>
<proteinExistence type="predicted"/>
<dbReference type="PANTHER" id="PTHR35579:SF3">
    <property type="entry name" value="CRISPR SYSTEM CMS ENDORIBONUCLEASE CSM3"/>
    <property type="match status" value="1"/>
</dbReference>
<dbReference type="AlphaFoldDB" id="A0A178MGJ4"/>
<comment type="caution">
    <text evidence="4">The sequence shown here is derived from an EMBL/GenBank/DDBJ whole genome shotgun (WGS) entry which is preliminary data.</text>
</comment>
<accession>A0A178MGJ4</accession>
<evidence type="ECO:0000256" key="1">
    <source>
        <dbReference type="ARBA" id="ARBA00023118"/>
    </source>
</evidence>
<reference evidence="4 5" key="1">
    <citation type="submission" date="2016-04" db="EMBL/GenBank/DDBJ databases">
        <title>Chloroflexus islandicus sp. nov., a thermophilic filamentous anoxygenic phototrophic bacterium from geyser Strokkur (Iceland).</title>
        <authorList>
            <person name="Gaisin V.A."/>
            <person name="Kalashnikov A.M."/>
            <person name="Sukhacheva M.V."/>
            <person name="Grouzdev D.S."/>
            <person name="Ivanov T.M."/>
            <person name="Kuznetsov B."/>
            <person name="Gorlenko V.M."/>
        </authorList>
    </citation>
    <scope>NUCLEOTIDE SEQUENCE [LARGE SCALE GENOMIC DNA]</scope>
    <source>
        <strain evidence="5">isl-2</strain>
    </source>
</reference>
<dbReference type="Proteomes" id="UP000078287">
    <property type="component" value="Unassembled WGS sequence"/>
</dbReference>
<organism evidence="4 5">
    <name type="scientific">Chloroflexus islandicus</name>
    <dbReference type="NCBI Taxonomy" id="1707952"/>
    <lineage>
        <taxon>Bacteria</taxon>
        <taxon>Bacillati</taxon>
        <taxon>Chloroflexota</taxon>
        <taxon>Chloroflexia</taxon>
        <taxon>Chloroflexales</taxon>
        <taxon>Chloroflexineae</taxon>
        <taxon>Chloroflexaceae</taxon>
        <taxon>Chloroflexus</taxon>
    </lineage>
</organism>
<feature type="region of interest" description="Disordered" evidence="2">
    <location>
        <begin position="1"/>
        <end position="36"/>
    </location>
</feature>
<keyword evidence="1" id="KW-0051">Antiviral defense</keyword>
<dbReference type="OrthoDB" id="5362408at2"/>
<evidence type="ECO:0000313" key="4">
    <source>
        <dbReference type="EMBL" id="OAN47267.1"/>
    </source>
</evidence>
<dbReference type="EMBL" id="LWQS01000038">
    <property type="protein sequence ID" value="OAN47267.1"/>
    <property type="molecule type" value="Genomic_DNA"/>
</dbReference>
<dbReference type="Pfam" id="PF03787">
    <property type="entry name" value="RAMPs"/>
    <property type="match status" value="1"/>
</dbReference>
<protein>
    <recommendedName>
        <fullName evidence="3">CRISPR type III-associated protein domain-containing protein</fullName>
    </recommendedName>
</protein>
<dbReference type="RefSeq" id="WP_066784182.1">
    <property type="nucleotide sequence ID" value="NZ_LWQS01000038.1"/>
</dbReference>
<evidence type="ECO:0000313" key="5">
    <source>
        <dbReference type="Proteomes" id="UP000078287"/>
    </source>
</evidence>
<gene>
    <name evidence="4" type="ORF">A6A03_00535</name>
</gene>
<name>A0A178MGJ4_9CHLR</name>
<keyword evidence="5" id="KW-1185">Reference proteome</keyword>
<dbReference type="InterPro" id="IPR052216">
    <property type="entry name" value="CRISPR_Csm3_endoribonuclease"/>
</dbReference>
<sequence length="322" mass="34788">MTKSFGSGPFQPSAPKPYDFVPLPDQQPPLQPPAGHHRYRAEALSGVLEAVITARSPVHVASGLLEQQPNNKQYPLVKAHFRTGGTLAIPGTSLKGCIRSIVEAITPSAVTITRSRELASKYLPPRSIDKRGLDLSGRIFGALGYLGSVNFADATLQTGQVEIIPSPQLFRPRAESFNTYFDENRRARGRKFYMHGNLAKGNLPLEACAAGSTFRLRMTFNNLTKEELGVILIALGLGQPSFCPKLGGGKPACLGTIEISQPVLQCDNPKARYSGDDAAAATPTIGELIAAGTKLVLQPQLAKLADVLRWPREDRDCPSRSY</sequence>
<dbReference type="STRING" id="1707952.A6A03_00535"/>
<dbReference type="GO" id="GO:0051607">
    <property type="term" value="P:defense response to virus"/>
    <property type="evidence" value="ECO:0007669"/>
    <property type="project" value="UniProtKB-KW"/>
</dbReference>
<evidence type="ECO:0000259" key="3">
    <source>
        <dbReference type="Pfam" id="PF03787"/>
    </source>
</evidence>